<dbReference type="Pfam" id="PF17291">
    <property type="entry name" value="M60-like_N"/>
    <property type="match status" value="1"/>
</dbReference>
<dbReference type="Proteomes" id="UP001155241">
    <property type="component" value="Unassembled WGS sequence"/>
</dbReference>
<reference evidence="4" key="1">
    <citation type="submission" date="2022-06" db="EMBL/GenBank/DDBJ databases">
        <title>Aeoliella straminimaris, a novel planctomycete from sediments.</title>
        <authorList>
            <person name="Vitorino I.R."/>
            <person name="Lage O.M."/>
        </authorList>
    </citation>
    <scope>NUCLEOTIDE SEQUENCE</scope>
    <source>
        <strain evidence="4">ICT_H6.2</strain>
    </source>
</reference>
<dbReference type="GO" id="GO:0000272">
    <property type="term" value="P:polysaccharide catabolic process"/>
    <property type="evidence" value="ECO:0007669"/>
    <property type="project" value="InterPro"/>
</dbReference>
<organism evidence="4 5">
    <name type="scientific">Aeoliella straminimaris</name>
    <dbReference type="NCBI Taxonomy" id="2954799"/>
    <lineage>
        <taxon>Bacteria</taxon>
        <taxon>Pseudomonadati</taxon>
        <taxon>Planctomycetota</taxon>
        <taxon>Planctomycetia</taxon>
        <taxon>Pirellulales</taxon>
        <taxon>Lacipirellulaceae</taxon>
        <taxon>Aeoliella</taxon>
    </lineage>
</organism>
<comment type="caution">
    <text evidence="4">The sequence shown here is derived from an EMBL/GenBank/DDBJ whole genome shotgun (WGS) entry which is preliminary data.</text>
</comment>
<feature type="domain" description="Peptidase M60" evidence="2">
    <location>
        <begin position="408"/>
        <end position="709"/>
    </location>
</feature>
<evidence type="ECO:0000256" key="1">
    <source>
        <dbReference type="SAM" id="MobiDB-lite"/>
    </source>
</evidence>
<dbReference type="InterPro" id="IPR002105">
    <property type="entry name" value="Dockerin_1_rpt"/>
</dbReference>
<dbReference type="PROSITE" id="PS51766">
    <property type="entry name" value="DOCKERIN"/>
    <property type="match status" value="1"/>
</dbReference>
<dbReference type="Gene3D" id="3.40.390.80">
    <property type="entry name" value="Peptidase M60, enhancin-like domain 2"/>
    <property type="match status" value="1"/>
</dbReference>
<dbReference type="InterPro" id="IPR016134">
    <property type="entry name" value="Dockerin_dom"/>
</dbReference>
<dbReference type="InterPro" id="IPR031161">
    <property type="entry name" value="Peptidase_M60_dom"/>
</dbReference>
<dbReference type="Pfam" id="PF00404">
    <property type="entry name" value="Dockerin_1"/>
    <property type="match status" value="1"/>
</dbReference>
<dbReference type="InterPro" id="IPR042279">
    <property type="entry name" value="Pep_M60_3"/>
</dbReference>
<accession>A0A9X2FBQ6</accession>
<feature type="domain" description="Dockerin" evidence="3">
    <location>
        <begin position="945"/>
        <end position="1012"/>
    </location>
</feature>
<keyword evidence="5" id="KW-1185">Reference proteome</keyword>
<dbReference type="Gene3D" id="1.10.1330.10">
    <property type="entry name" value="Dockerin domain"/>
    <property type="match status" value="2"/>
</dbReference>
<dbReference type="Pfam" id="PF13402">
    <property type="entry name" value="Peptidase_M60"/>
    <property type="match status" value="1"/>
</dbReference>
<dbReference type="Pfam" id="PF17963">
    <property type="entry name" value="Big_9"/>
    <property type="match status" value="1"/>
</dbReference>
<dbReference type="SMART" id="SM01276">
    <property type="entry name" value="M60-like"/>
    <property type="match status" value="1"/>
</dbReference>
<dbReference type="AlphaFoldDB" id="A0A9X2FBQ6"/>
<evidence type="ECO:0000313" key="5">
    <source>
        <dbReference type="Proteomes" id="UP001155241"/>
    </source>
</evidence>
<dbReference type="GO" id="GO:0004553">
    <property type="term" value="F:hydrolase activity, hydrolyzing O-glycosyl compounds"/>
    <property type="evidence" value="ECO:0007669"/>
    <property type="project" value="InterPro"/>
</dbReference>
<dbReference type="EMBL" id="JAMXLR010000017">
    <property type="protein sequence ID" value="MCO6043116.1"/>
    <property type="molecule type" value="Genomic_DNA"/>
</dbReference>
<dbReference type="SUPFAM" id="SSF63446">
    <property type="entry name" value="Type I dockerin domain"/>
    <property type="match status" value="2"/>
</dbReference>
<dbReference type="PROSITE" id="PS51723">
    <property type="entry name" value="PEPTIDASE_M60"/>
    <property type="match status" value="1"/>
</dbReference>
<protein>
    <submittedName>
        <fullName evidence="4">M60 family metallopeptidase</fullName>
    </submittedName>
</protein>
<evidence type="ECO:0000313" key="4">
    <source>
        <dbReference type="EMBL" id="MCO6043116.1"/>
    </source>
</evidence>
<feature type="compositionally biased region" description="Polar residues" evidence="1">
    <location>
        <begin position="1030"/>
        <end position="1046"/>
    </location>
</feature>
<evidence type="ECO:0000259" key="3">
    <source>
        <dbReference type="PROSITE" id="PS51766"/>
    </source>
</evidence>
<dbReference type="Gene3D" id="1.10.390.30">
    <property type="entry name" value="Peptidase M60, enhancin-like domain 3"/>
    <property type="match status" value="1"/>
</dbReference>
<dbReference type="RefSeq" id="WP_252851216.1">
    <property type="nucleotide sequence ID" value="NZ_JAMXLR010000017.1"/>
</dbReference>
<dbReference type="PANTHER" id="PTHR15730">
    <property type="entry name" value="EXPERIMENTAL AUTOIMMUNE PROSTATITIS ANTIGEN 2-RELATED"/>
    <property type="match status" value="1"/>
</dbReference>
<name>A0A9X2FBQ6_9BACT</name>
<gene>
    <name evidence="4" type="ORF">NG895_04290</name>
</gene>
<dbReference type="InterPro" id="IPR051244">
    <property type="entry name" value="TCAF"/>
</dbReference>
<proteinExistence type="predicted"/>
<dbReference type="PANTHER" id="PTHR15730:SF5">
    <property type="entry name" value="SI:CH211-210B2.2-RELATED"/>
    <property type="match status" value="1"/>
</dbReference>
<dbReference type="InterPro" id="IPR035423">
    <property type="entry name" value="M60-like_N"/>
</dbReference>
<sequence>MKAAETLRHRSAQKLSIEQLEPRQVLSGNPVAACPVTSEPDDAASGVDTPAEVAAAEVPASTGDLAALVSVSDAQAYRNQLLAGVSQIAIVGAPGQIAVFDPPGAAAGEGAFGVIHDGDYRPIVAASVWGSGRIVAFGHNGYTNFNSVGNSLDTGQFYLNSIEWITGIADTSAAIVTPSSGTRDWLVSQGFDNVSVHSDWENYLAGADLLVAELGPNVSAAKQAAVSNYVQSGGGLITGGTGWGYESLGYDLVTLDGNQVLREAGLGWANGFRNGTTNATRRSTELANASQALEFTQQLWSGGSGTTAQQEEAGEALQTVLDILPADHPLAVAISEAFSGRADSISATPFTPVSNSLDKAVLTWESNLLQATPVEEVAAHHTAETIYGTIPDDAPRVSDTVSIDTSSTRWHATGLYAAPGEIVTITVPSSLVGRGFRIRINAHTDNISQRDSWERMPVVHRSFDIDQTTIQVASAFGGSIFIDLGGNAYSPPPNLGDVDINIDGAIRQPYFVLGEHTDQEWIDTFRDYPAPYAVFVSDNLIIVQRSSESATLAEPTALMAWWNEVVALQDELAARLEPRTGPELINVDIQNSAGAAHSGFPIQAYDRYWGNLADWNSLPVDGSWGDFHELGHNHQRGWWTFDGDGEVTVNVFSNYTLENQSPDSSNSWAYSADPLETMQRAIADVAQGGTYSNKSSRWSFWFQLADGFGFETYRNVFASYEADNANNPSALPSSNAEEKDQWLVRWSNEVGYDMTEFMVDTWGLTVSQSAINSVAALPDWMPLATSLGDFQIDLGELQVIDAAASGLGMDGVATFAGITSQPQHGTLTDSGNGTYTYEPNIISGLDSFTVSYQSSAGNTQEFVIEVTVGTGFLPGDVNLDGGLDSNDVALFLQGWRSDTTGLTEAEQYMHGDLNLDGTTNFSDWYLLREAWNAQGGVALSFSALASAVQGDFNNDGNVDQADYSLWKDSFGKTSDPSSGGSFLAADGNLDGTVDLADYTVWRNHLGQSFSPAAEAQVSSEVVAAVTEPADTSTESTTAPIMGSSSDASDERLGRSWFSSTGNPVSRAPNLGRTYVTANSSFPTATTEHSLLDTLRVSTQLSAEDAFAPANFSSDASLRTRNEEITLEAARDLAFDQYPMQRSWGLRAAGARTMRITVA</sequence>
<dbReference type="InterPro" id="IPR036439">
    <property type="entry name" value="Dockerin_dom_sf"/>
</dbReference>
<feature type="region of interest" description="Disordered" evidence="1">
    <location>
        <begin position="1027"/>
        <end position="1051"/>
    </location>
</feature>
<evidence type="ECO:0000259" key="2">
    <source>
        <dbReference type="PROSITE" id="PS51723"/>
    </source>
</evidence>